<keyword evidence="2" id="KW-0812">Transmembrane</keyword>
<dbReference type="EMBL" id="JAOTPL010000005">
    <property type="protein sequence ID" value="MCU7693996.1"/>
    <property type="molecule type" value="Genomic_DNA"/>
</dbReference>
<evidence type="ECO:0000313" key="3">
    <source>
        <dbReference type="EMBL" id="MCU7693996.1"/>
    </source>
</evidence>
<keyword evidence="4" id="KW-1185">Reference proteome</keyword>
<keyword evidence="1 3" id="KW-0238">DNA-binding</keyword>
<protein>
    <submittedName>
        <fullName evidence="3">HU family DNA-binding protein</fullName>
    </submittedName>
</protein>
<organism evidence="3 4">
    <name type="scientific">Haoranjiania flava</name>
    <dbReference type="NCBI Taxonomy" id="1856322"/>
    <lineage>
        <taxon>Bacteria</taxon>
        <taxon>Pseudomonadati</taxon>
        <taxon>Bacteroidota</taxon>
        <taxon>Chitinophagia</taxon>
        <taxon>Chitinophagales</taxon>
        <taxon>Chitinophagaceae</taxon>
        <taxon>Haoranjiania</taxon>
    </lineage>
</organism>
<proteinExistence type="predicted"/>
<evidence type="ECO:0000256" key="2">
    <source>
        <dbReference type="SAM" id="Phobius"/>
    </source>
</evidence>
<feature type="transmembrane region" description="Helical" evidence="2">
    <location>
        <begin position="164"/>
        <end position="184"/>
    </location>
</feature>
<gene>
    <name evidence="3" type="ORF">OD355_05635</name>
</gene>
<keyword evidence="2" id="KW-1133">Transmembrane helix</keyword>
<dbReference type="SUPFAM" id="SSF47729">
    <property type="entry name" value="IHF-like DNA-binding proteins"/>
    <property type="match status" value="1"/>
</dbReference>
<evidence type="ECO:0000313" key="4">
    <source>
        <dbReference type="Proteomes" id="UP001209317"/>
    </source>
</evidence>
<comment type="caution">
    <text evidence="3">The sequence shown here is derived from an EMBL/GenBank/DDBJ whole genome shotgun (WGS) entry which is preliminary data.</text>
</comment>
<dbReference type="Proteomes" id="UP001209317">
    <property type="component" value="Unassembled WGS sequence"/>
</dbReference>
<dbReference type="RefSeq" id="WP_263037484.1">
    <property type="nucleotide sequence ID" value="NZ_JAOTPL010000005.1"/>
</dbReference>
<name>A0AAE3IN37_9BACT</name>
<reference evidence="3" key="1">
    <citation type="submission" date="2022-10" db="EMBL/GenBank/DDBJ databases">
        <authorList>
            <person name="Kim H.S."/>
            <person name="Kim J.-S."/>
            <person name="Suh M.K."/>
            <person name="Eom M.K."/>
            <person name="Lee J.-S."/>
        </authorList>
    </citation>
    <scope>NUCLEOTIDE SEQUENCE</scope>
    <source>
        <strain evidence="3">LIP-5</strain>
    </source>
</reference>
<keyword evidence="2" id="KW-0472">Membrane</keyword>
<dbReference type="GO" id="GO:0003677">
    <property type="term" value="F:DNA binding"/>
    <property type="evidence" value="ECO:0007669"/>
    <property type="project" value="UniProtKB-KW"/>
</dbReference>
<dbReference type="AlphaFoldDB" id="A0AAE3IN37"/>
<dbReference type="InterPro" id="IPR010992">
    <property type="entry name" value="IHF-like_DNA-bd_dom_sf"/>
</dbReference>
<evidence type="ECO:0000256" key="1">
    <source>
        <dbReference type="ARBA" id="ARBA00023125"/>
    </source>
</evidence>
<accession>A0AAE3IN37</accession>
<sequence>MDELLCRFISQHSSIALGELGVLHKKKYPAVIDNANDAILPPAETLVLQPNKGKVVEHTFVEFVAASSGISVSDAGKKINTYLAGIMSKLYEEGEIIIRGLGTLQRRKELVKFTSGSLVVHSALPARKVVRENAVHSMRVGEKEVLNIEMKAFLEQPAKQNLNWMYWSIATLLVVLLAFMYLYYQ</sequence>